<accession>A0A1W2DAR7</accession>
<dbReference type="Proteomes" id="UP000192756">
    <property type="component" value="Unassembled WGS sequence"/>
</dbReference>
<dbReference type="Gene3D" id="1.10.10.10">
    <property type="entry name" value="Winged helix-like DNA-binding domain superfamily/Winged helix DNA-binding domain"/>
    <property type="match status" value="1"/>
</dbReference>
<dbReference type="PROSITE" id="PS50956">
    <property type="entry name" value="HTH_ASNC_2"/>
    <property type="match status" value="1"/>
</dbReference>
<sequence>MVFKIIFDIQLLCKKILLFAGKELSHYCMQTNQLDQTDIDILRLLQKDARLSNKQLSAMLHKSISSVFQRVNRLKEQGFILGSFTLINQKKFADIWLSFTQVQLSDHRGEAINAFQTAVIQFTEVLECYNTTGTCDFMLKIAVNDMTEYNRFIVEKLTKLPNVGSLQSFFVVNEAKRELVYPLKSKS</sequence>
<dbReference type="GO" id="GO:0005829">
    <property type="term" value="C:cytosol"/>
    <property type="evidence" value="ECO:0007669"/>
    <property type="project" value="TreeGrafter"/>
</dbReference>
<dbReference type="PANTHER" id="PTHR30154">
    <property type="entry name" value="LEUCINE-RESPONSIVE REGULATORY PROTEIN"/>
    <property type="match status" value="1"/>
</dbReference>
<name>A0A1W2DAR7_9SPHI</name>
<dbReference type="GO" id="GO:0043200">
    <property type="term" value="P:response to amino acid"/>
    <property type="evidence" value="ECO:0007669"/>
    <property type="project" value="TreeGrafter"/>
</dbReference>
<evidence type="ECO:0000313" key="6">
    <source>
        <dbReference type="Proteomes" id="UP000192756"/>
    </source>
</evidence>
<evidence type="ECO:0000256" key="3">
    <source>
        <dbReference type="ARBA" id="ARBA00023163"/>
    </source>
</evidence>
<gene>
    <name evidence="5" type="ORF">SAMN04488524_3559</name>
</gene>
<evidence type="ECO:0000313" key="5">
    <source>
        <dbReference type="EMBL" id="SMC94590.1"/>
    </source>
</evidence>
<dbReference type="InterPro" id="IPR011008">
    <property type="entry name" value="Dimeric_a/b-barrel"/>
</dbReference>
<dbReference type="AlphaFoldDB" id="A0A1W2DAR7"/>
<dbReference type="PANTHER" id="PTHR30154:SF34">
    <property type="entry name" value="TRANSCRIPTIONAL REGULATOR AZLB"/>
    <property type="match status" value="1"/>
</dbReference>
<dbReference type="Pfam" id="PF01037">
    <property type="entry name" value="AsnC_trans_reg"/>
    <property type="match status" value="1"/>
</dbReference>
<keyword evidence="1" id="KW-0805">Transcription regulation</keyword>
<dbReference type="GO" id="GO:0043565">
    <property type="term" value="F:sequence-specific DNA binding"/>
    <property type="evidence" value="ECO:0007669"/>
    <property type="project" value="InterPro"/>
</dbReference>
<organism evidence="5 6">
    <name type="scientific">Pedobacter africanus</name>
    <dbReference type="NCBI Taxonomy" id="151894"/>
    <lineage>
        <taxon>Bacteria</taxon>
        <taxon>Pseudomonadati</taxon>
        <taxon>Bacteroidota</taxon>
        <taxon>Sphingobacteriia</taxon>
        <taxon>Sphingobacteriales</taxon>
        <taxon>Sphingobacteriaceae</taxon>
        <taxon>Pedobacter</taxon>
    </lineage>
</organism>
<reference evidence="6" key="1">
    <citation type="submission" date="2017-04" db="EMBL/GenBank/DDBJ databases">
        <authorList>
            <person name="Varghese N."/>
            <person name="Submissions S."/>
        </authorList>
    </citation>
    <scope>NUCLEOTIDE SEQUENCE [LARGE SCALE GENOMIC DNA]</scope>
    <source>
        <strain evidence="6">DSM 12126</strain>
    </source>
</reference>
<dbReference type="PRINTS" id="PR00033">
    <property type="entry name" value="HTHASNC"/>
</dbReference>
<dbReference type="InterPro" id="IPR036388">
    <property type="entry name" value="WH-like_DNA-bd_sf"/>
</dbReference>
<evidence type="ECO:0000259" key="4">
    <source>
        <dbReference type="PROSITE" id="PS50956"/>
    </source>
</evidence>
<dbReference type="InterPro" id="IPR000485">
    <property type="entry name" value="AsnC-type_HTH_dom"/>
</dbReference>
<evidence type="ECO:0000256" key="2">
    <source>
        <dbReference type="ARBA" id="ARBA00023125"/>
    </source>
</evidence>
<keyword evidence="2" id="KW-0238">DNA-binding</keyword>
<dbReference type="SMART" id="SM00344">
    <property type="entry name" value="HTH_ASNC"/>
    <property type="match status" value="1"/>
</dbReference>
<dbReference type="EMBL" id="FWXT01000003">
    <property type="protein sequence ID" value="SMC94590.1"/>
    <property type="molecule type" value="Genomic_DNA"/>
</dbReference>
<dbReference type="SUPFAM" id="SSF46785">
    <property type="entry name" value="Winged helix' DNA-binding domain"/>
    <property type="match status" value="1"/>
</dbReference>
<feature type="domain" description="HTH asnC-type" evidence="4">
    <location>
        <begin position="34"/>
        <end position="111"/>
    </location>
</feature>
<keyword evidence="3" id="KW-0804">Transcription</keyword>
<dbReference type="Pfam" id="PF13412">
    <property type="entry name" value="HTH_24"/>
    <property type="match status" value="1"/>
</dbReference>
<evidence type="ECO:0000256" key="1">
    <source>
        <dbReference type="ARBA" id="ARBA00023015"/>
    </source>
</evidence>
<dbReference type="SUPFAM" id="SSF54909">
    <property type="entry name" value="Dimeric alpha+beta barrel"/>
    <property type="match status" value="1"/>
</dbReference>
<dbReference type="Gene3D" id="3.30.70.920">
    <property type="match status" value="1"/>
</dbReference>
<proteinExistence type="predicted"/>
<protein>
    <submittedName>
        <fullName evidence="5">Transcriptional regulator, AsnC family</fullName>
    </submittedName>
</protein>
<dbReference type="InterPro" id="IPR019887">
    <property type="entry name" value="Tscrpt_reg_AsnC/Lrp_C"/>
</dbReference>
<dbReference type="InterPro" id="IPR036390">
    <property type="entry name" value="WH_DNA-bd_sf"/>
</dbReference>
<keyword evidence="6" id="KW-1185">Reference proteome</keyword>
<dbReference type="InterPro" id="IPR019888">
    <property type="entry name" value="Tscrpt_reg_AsnC-like"/>
</dbReference>